<dbReference type="KEGG" id="ccb:Clocel_0595"/>
<dbReference type="EMBL" id="CP002160">
    <property type="protein sequence ID" value="ADL50366.1"/>
    <property type="molecule type" value="Genomic_DNA"/>
</dbReference>
<dbReference type="Pfam" id="PF02645">
    <property type="entry name" value="DegV"/>
    <property type="match status" value="1"/>
</dbReference>
<gene>
    <name evidence="3" type="ordered locus">Clocel_0595</name>
</gene>
<keyword evidence="4" id="KW-1185">Reference proteome</keyword>
<dbReference type="SUPFAM" id="SSF82549">
    <property type="entry name" value="DAK1/DegV-like"/>
    <property type="match status" value="1"/>
</dbReference>
<evidence type="ECO:0000256" key="1">
    <source>
        <dbReference type="ARBA" id="ARBA00003238"/>
    </source>
</evidence>
<dbReference type="InterPro" id="IPR003797">
    <property type="entry name" value="DegV"/>
</dbReference>
<dbReference type="PROSITE" id="PS51482">
    <property type="entry name" value="DEGV"/>
    <property type="match status" value="1"/>
</dbReference>
<dbReference type="OrthoDB" id="9780660at2"/>
<dbReference type="eggNOG" id="COG1307">
    <property type="taxonomic scope" value="Bacteria"/>
</dbReference>
<evidence type="ECO:0000313" key="3">
    <source>
        <dbReference type="EMBL" id="ADL50366.1"/>
    </source>
</evidence>
<keyword evidence="2" id="KW-0446">Lipid-binding</keyword>
<dbReference type="RefSeq" id="WP_010074855.1">
    <property type="nucleotide sequence ID" value="NC_014393.1"/>
</dbReference>
<dbReference type="PANTHER" id="PTHR33434:SF3">
    <property type="entry name" value="DEGV DOMAIN-CONTAINING PROTEIN YITS"/>
    <property type="match status" value="1"/>
</dbReference>
<evidence type="ECO:0000256" key="2">
    <source>
        <dbReference type="ARBA" id="ARBA00023121"/>
    </source>
</evidence>
<dbReference type="AlphaFoldDB" id="D9SR78"/>
<dbReference type="STRING" id="573061.Clocel_0595"/>
<dbReference type="HOGENOM" id="CLU_048251_4_1_9"/>
<dbReference type="Gene3D" id="3.30.1180.10">
    <property type="match status" value="1"/>
</dbReference>
<dbReference type="InterPro" id="IPR043168">
    <property type="entry name" value="DegV_C"/>
</dbReference>
<accession>D9SR78</accession>
<dbReference type="GO" id="GO:0008289">
    <property type="term" value="F:lipid binding"/>
    <property type="evidence" value="ECO:0007669"/>
    <property type="project" value="UniProtKB-KW"/>
</dbReference>
<reference evidence="3 4" key="1">
    <citation type="submission" date="2010-08" db="EMBL/GenBank/DDBJ databases">
        <title>Complete sequence of Clostridium cellulovorans 743B.</title>
        <authorList>
            <consortium name="US DOE Joint Genome Institute"/>
            <person name="Lucas S."/>
            <person name="Copeland A."/>
            <person name="Lapidus A."/>
            <person name="Cheng J.-F."/>
            <person name="Bruce D."/>
            <person name="Goodwin L."/>
            <person name="Pitluck S."/>
            <person name="Chertkov O."/>
            <person name="Detter J.C."/>
            <person name="Han C."/>
            <person name="Tapia R."/>
            <person name="Land M."/>
            <person name="Hauser L."/>
            <person name="Chang Y.-J."/>
            <person name="Jeffries C."/>
            <person name="Kyrpides N."/>
            <person name="Ivanova N."/>
            <person name="Mikhailova N."/>
            <person name="Hemme C.L."/>
            <person name="Woyke T."/>
        </authorList>
    </citation>
    <scope>NUCLEOTIDE SEQUENCE [LARGE SCALE GENOMIC DNA]</scope>
    <source>
        <strain evidence="4">ATCC 35296 / DSM 3052 / OCM 3 / 743B</strain>
    </source>
</reference>
<organism evidence="3 4">
    <name type="scientific">Clostridium cellulovorans (strain ATCC 35296 / DSM 3052 / OCM 3 / 743B)</name>
    <dbReference type="NCBI Taxonomy" id="573061"/>
    <lineage>
        <taxon>Bacteria</taxon>
        <taxon>Bacillati</taxon>
        <taxon>Bacillota</taxon>
        <taxon>Clostridia</taxon>
        <taxon>Eubacteriales</taxon>
        <taxon>Clostridiaceae</taxon>
        <taxon>Clostridium</taxon>
    </lineage>
</organism>
<comment type="function">
    <text evidence="1">May bind long-chain fatty acids, such as palmitate, and may play a role in lipid transport or fatty acid metabolism.</text>
</comment>
<protein>
    <submittedName>
        <fullName evidence="3">DegV family protein</fullName>
    </submittedName>
</protein>
<dbReference type="InterPro" id="IPR050270">
    <property type="entry name" value="DegV_domain_contain"/>
</dbReference>
<evidence type="ECO:0000313" key="4">
    <source>
        <dbReference type="Proteomes" id="UP000002730"/>
    </source>
</evidence>
<proteinExistence type="predicted"/>
<dbReference type="Proteomes" id="UP000002730">
    <property type="component" value="Chromosome"/>
</dbReference>
<dbReference type="PANTHER" id="PTHR33434">
    <property type="entry name" value="DEGV DOMAIN-CONTAINING PROTEIN DR_1986-RELATED"/>
    <property type="match status" value="1"/>
</dbReference>
<sequence length="289" mass="32016">MKTILITDSCCDLPLEYIRSSNIQLLKLSVFLKGQEFFDDLGETFDSKAFYDKMRSGETATTSQINVNCFLEEFEKWIDDGYHVIYIGFSSSLSGCINSSIIAKNMILEDNPEANIEIIDTKAASLGEGLLVYYASEMLKTGASSSEIVKWINDTIPKVNHWFTVDDLNHLKRGGRVSSTAATIGTLLNIKPILHVDDDGKLIPISKVQGRKKSIRFLHEKLKEKIINSSIQTIFISHGDCIEDAEMLKALILKDHKVKNVIINPISAAVGAHSGPGTVALFFIGDNRS</sequence>
<dbReference type="NCBIfam" id="TIGR00762">
    <property type="entry name" value="DegV"/>
    <property type="match status" value="1"/>
</dbReference>
<name>D9SR78_CLOC7</name>
<dbReference type="Gene3D" id="3.40.50.10170">
    <property type="match status" value="1"/>
</dbReference>